<reference evidence="1 2" key="1">
    <citation type="submission" date="2024-01" db="EMBL/GenBank/DDBJ databases">
        <title>Genome assemblies of Stephania.</title>
        <authorList>
            <person name="Yang L."/>
        </authorList>
    </citation>
    <scope>NUCLEOTIDE SEQUENCE [LARGE SCALE GENOMIC DNA]</scope>
    <source>
        <strain evidence="1">YNDBR</strain>
        <tissue evidence="1">Leaf</tissue>
    </source>
</reference>
<keyword evidence="2" id="KW-1185">Reference proteome</keyword>
<proteinExistence type="predicted"/>
<organism evidence="1 2">
    <name type="scientific">Stephania yunnanensis</name>
    <dbReference type="NCBI Taxonomy" id="152371"/>
    <lineage>
        <taxon>Eukaryota</taxon>
        <taxon>Viridiplantae</taxon>
        <taxon>Streptophyta</taxon>
        <taxon>Embryophyta</taxon>
        <taxon>Tracheophyta</taxon>
        <taxon>Spermatophyta</taxon>
        <taxon>Magnoliopsida</taxon>
        <taxon>Ranunculales</taxon>
        <taxon>Menispermaceae</taxon>
        <taxon>Menispermoideae</taxon>
        <taxon>Cissampelideae</taxon>
        <taxon>Stephania</taxon>
    </lineage>
</organism>
<evidence type="ECO:0000313" key="1">
    <source>
        <dbReference type="EMBL" id="KAK9098662.1"/>
    </source>
</evidence>
<comment type="caution">
    <text evidence="1">The sequence shown here is derived from an EMBL/GenBank/DDBJ whole genome shotgun (WGS) entry which is preliminary data.</text>
</comment>
<dbReference type="EMBL" id="JBBNAF010000011">
    <property type="protein sequence ID" value="KAK9098662.1"/>
    <property type="molecule type" value="Genomic_DNA"/>
</dbReference>
<dbReference type="Proteomes" id="UP001420932">
    <property type="component" value="Unassembled WGS sequence"/>
</dbReference>
<name>A0AAP0EV34_9MAGN</name>
<gene>
    <name evidence="1" type="ORF">Syun_025707</name>
</gene>
<accession>A0AAP0EV34</accession>
<evidence type="ECO:0000313" key="2">
    <source>
        <dbReference type="Proteomes" id="UP001420932"/>
    </source>
</evidence>
<dbReference type="AlphaFoldDB" id="A0AAP0EV34"/>
<sequence>MTLRSFARLVNPMLSDPQYRGKYKLCKVNRTCSVRSLKLEKKRGSNRLRPTRSSPDIIRRKFICPRYIRRPGRLMMGSGMLRWSNVPLQPPFPLRVPIGENVQVDEAADSTVAAVLVLVVRLRVTISLPDVTGYLEGFGESLGRALQAH</sequence>
<protein>
    <submittedName>
        <fullName evidence="1">Uncharacterized protein</fullName>
    </submittedName>
</protein>